<dbReference type="RefSeq" id="WP_121028336.1">
    <property type="nucleotide sequence ID" value="NZ_RCCE01000010.1"/>
</dbReference>
<keyword evidence="2" id="KW-1185">Reference proteome</keyword>
<dbReference type="GO" id="GO:0016740">
    <property type="term" value="F:transferase activity"/>
    <property type="evidence" value="ECO:0007669"/>
    <property type="project" value="UniProtKB-KW"/>
</dbReference>
<proteinExistence type="predicted"/>
<name>A0A497UYH4_9RHOB</name>
<dbReference type="AlphaFoldDB" id="A0A497UYH4"/>
<organism evidence="1 2">
    <name type="scientific">Litoreibacter meonggei</name>
    <dbReference type="NCBI Taxonomy" id="1049199"/>
    <lineage>
        <taxon>Bacteria</taxon>
        <taxon>Pseudomonadati</taxon>
        <taxon>Pseudomonadota</taxon>
        <taxon>Alphaproteobacteria</taxon>
        <taxon>Rhodobacterales</taxon>
        <taxon>Roseobacteraceae</taxon>
        <taxon>Litoreibacter</taxon>
    </lineage>
</organism>
<dbReference type="EMBL" id="RCCE01000010">
    <property type="protein sequence ID" value="RLJ36221.1"/>
    <property type="molecule type" value="Genomic_DNA"/>
</dbReference>
<evidence type="ECO:0000313" key="2">
    <source>
        <dbReference type="Proteomes" id="UP000269157"/>
    </source>
</evidence>
<accession>A0A497UYH4</accession>
<gene>
    <name evidence="1" type="ORF">BCF46_3911</name>
</gene>
<protein>
    <submittedName>
        <fullName evidence="1">Sulfotransferase family protein</fullName>
    </submittedName>
</protein>
<comment type="caution">
    <text evidence="1">The sequence shown here is derived from an EMBL/GenBank/DDBJ whole genome shotgun (WGS) entry which is preliminary data.</text>
</comment>
<evidence type="ECO:0000313" key="1">
    <source>
        <dbReference type="EMBL" id="RLJ36221.1"/>
    </source>
</evidence>
<reference evidence="1 2" key="1">
    <citation type="submission" date="2018-10" db="EMBL/GenBank/DDBJ databases">
        <title>Genomic Encyclopedia of Archaeal and Bacterial Type Strains, Phase II (KMG-II): from individual species to whole genera.</title>
        <authorList>
            <person name="Goeker M."/>
        </authorList>
    </citation>
    <scope>NUCLEOTIDE SEQUENCE [LARGE SCALE GENOMIC DNA]</scope>
    <source>
        <strain evidence="1 2">DSM 29466</strain>
    </source>
</reference>
<dbReference type="Proteomes" id="UP000269157">
    <property type="component" value="Unassembled WGS sequence"/>
</dbReference>
<dbReference type="SUPFAM" id="SSF52540">
    <property type="entry name" value="P-loop containing nucleoside triphosphate hydrolases"/>
    <property type="match status" value="1"/>
</dbReference>
<keyword evidence="1" id="KW-0808">Transferase</keyword>
<dbReference type="OrthoDB" id="7705857at2"/>
<sequence>MTPFLINIGYPKTATSFLQKLVFTNTRIFTQPWGSMPTQAIEQFALAHPRRFDAATTRAIFTDQLDKDDTRVPVISHESLSGNPFYAQYHMDIVARRMHAAFPEARILIGIREQRSMLRSIYFQYVREGGGQSLTEVLQTNLGRTGYRPPLRMEHFEYDLTIRHYARLFGAENILVLPVEQLKYDTSAYIASLASFLGADWKEPVPEDVVYGSRPETAMRLERVVNRILPKPAVRPKTYSRNPLWFRIRQNLLRKVEKPLARLEARAPRASAIDTEIEAFIGESFAASNARTAAMTGLDLTALGYPVTSDPPV</sequence>
<dbReference type="InterPro" id="IPR027417">
    <property type="entry name" value="P-loop_NTPase"/>
</dbReference>
<dbReference type="Gene3D" id="3.40.50.300">
    <property type="entry name" value="P-loop containing nucleotide triphosphate hydrolases"/>
    <property type="match status" value="1"/>
</dbReference>